<keyword evidence="5" id="KW-1185">Reference proteome</keyword>
<organism evidence="4 5">
    <name type="scientific">Corallococcus interemptor</name>
    <dbReference type="NCBI Taxonomy" id="2316720"/>
    <lineage>
        <taxon>Bacteria</taxon>
        <taxon>Pseudomonadati</taxon>
        <taxon>Myxococcota</taxon>
        <taxon>Myxococcia</taxon>
        <taxon>Myxococcales</taxon>
        <taxon>Cystobacterineae</taxon>
        <taxon>Myxococcaceae</taxon>
        <taxon>Corallococcus</taxon>
    </lineage>
</organism>
<evidence type="ECO:0000313" key="5">
    <source>
        <dbReference type="Proteomes" id="UP000282656"/>
    </source>
</evidence>
<accession>A0A3A8QKA6</accession>
<dbReference type="AlphaFoldDB" id="A0A3A8QKA6"/>
<comment type="caution">
    <text evidence="4">The sequence shown here is derived from an EMBL/GenBank/DDBJ whole genome shotgun (WGS) entry which is preliminary data.</text>
</comment>
<dbReference type="OrthoDB" id="9802114at2"/>
<dbReference type="SUPFAM" id="SSF54631">
    <property type="entry name" value="CBS-domain pair"/>
    <property type="match status" value="1"/>
</dbReference>
<dbReference type="PANTHER" id="PTHR43080">
    <property type="entry name" value="CBS DOMAIN-CONTAINING PROTEIN CBSX3, MITOCHONDRIAL"/>
    <property type="match status" value="1"/>
</dbReference>
<dbReference type="InterPro" id="IPR000644">
    <property type="entry name" value="CBS_dom"/>
</dbReference>
<dbReference type="Gene3D" id="3.10.580.10">
    <property type="entry name" value="CBS-domain"/>
    <property type="match status" value="1"/>
</dbReference>
<evidence type="ECO:0000313" key="4">
    <source>
        <dbReference type="EMBL" id="RKH69083.1"/>
    </source>
</evidence>
<dbReference type="PANTHER" id="PTHR43080:SF2">
    <property type="entry name" value="CBS DOMAIN-CONTAINING PROTEIN"/>
    <property type="match status" value="1"/>
</dbReference>
<evidence type="ECO:0000256" key="1">
    <source>
        <dbReference type="ARBA" id="ARBA00023122"/>
    </source>
</evidence>
<feature type="domain" description="CBS" evidence="3">
    <location>
        <begin position="75"/>
        <end position="134"/>
    </location>
</feature>
<dbReference type="InterPro" id="IPR051257">
    <property type="entry name" value="Diverse_CBS-Domain"/>
</dbReference>
<keyword evidence="1 2" id="KW-0129">CBS domain</keyword>
<dbReference type="RefSeq" id="WP_121723677.1">
    <property type="nucleotide sequence ID" value="NZ_RAWM01000036.1"/>
</dbReference>
<dbReference type="Pfam" id="PF00571">
    <property type="entry name" value="CBS"/>
    <property type="match status" value="2"/>
</dbReference>
<name>A0A3A8QKA6_9BACT</name>
<sequence>MATQRVGDVMTPDVEVVRPSDSLRVAAEKMRALNVGPIPVCDGDQLVGMVTDRDIVIRAVAQGLDAERTQVAQAMTRGVEFCYDDDDLTQAAEKMRASQIRRILVLNRAKRLVGILALGDIAAELSDQESGRTLEEVSAPSQPAAPH</sequence>
<dbReference type="InterPro" id="IPR046342">
    <property type="entry name" value="CBS_dom_sf"/>
</dbReference>
<dbReference type="EMBL" id="RAWM01000036">
    <property type="protein sequence ID" value="RKH69083.1"/>
    <property type="molecule type" value="Genomic_DNA"/>
</dbReference>
<dbReference type="SMART" id="SM00116">
    <property type="entry name" value="CBS"/>
    <property type="match status" value="2"/>
</dbReference>
<protein>
    <submittedName>
        <fullName evidence="4">CBS domain-containing protein</fullName>
    </submittedName>
</protein>
<gene>
    <name evidence="4" type="ORF">D7X96_16010</name>
</gene>
<proteinExistence type="predicted"/>
<feature type="domain" description="CBS" evidence="3">
    <location>
        <begin position="10"/>
        <end position="66"/>
    </location>
</feature>
<reference evidence="5" key="1">
    <citation type="submission" date="2018-09" db="EMBL/GenBank/DDBJ databases">
        <authorList>
            <person name="Livingstone P.G."/>
            <person name="Whitworth D.E."/>
        </authorList>
    </citation>
    <scope>NUCLEOTIDE SEQUENCE [LARGE SCALE GENOMIC DNA]</scope>
    <source>
        <strain evidence="5">AB047A</strain>
    </source>
</reference>
<dbReference type="Proteomes" id="UP000282656">
    <property type="component" value="Unassembled WGS sequence"/>
</dbReference>
<dbReference type="PROSITE" id="PS51371">
    <property type="entry name" value="CBS"/>
    <property type="match status" value="2"/>
</dbReference>
<dbReference type="CDD" id="cd04622">
    <property type="entry name" value="CBS_pair_HRP1_like"/>
    <property type="match status" value="1"/>
</dbReference>
<evidence type="ECO:0000256" key="2">
    <source>
        <dbReference type="PROSITE-ProRule" id="PRU00703"/>
    </source>
</evidence>
<evidence type="ECO:0000259" key="3">
    <source>
        <dbReference type="PROSITE" id="PS51371"/>
    </source>
</evidence>